<protein>
    <submittedName>
        <fullName evidence="1">Uncharacterized protein</fullName>
    </submittedName>
</protein>
<evidence type="ECO:0000313" key="1">
    <source>
        <dbReference type="EMBL" id="MCJ8738787.1"/>
    </source>
</evidence>
<sequence>MKNEFLELQHVNLSDSGTYSVEVFDVNGKRIKSYSEIVCVYAKVPKPRVNITCQDEKVDFRCDVEGFKPATLSGFDFWLMLGLLAGGGGLVLLLIIVLVTVACRACKRREKQQQVVFHLSNLHTAPPPGYQKSKHSTRGDFHHQPDPRKMAQIKKHEGPL</sequence>
<comment type="caution">
    <text evidence="1">The sequence shown here is derived from an EMBL/GenBank/DDBJ whole genome shotgun (WGS) entry which is preliminary data.</text>
</comment>
<accession>A0ACC5YTW7</accession>
<gene>
    <name evidence="1" type="ORF">PDJAM_G00039770</name>
</gene>
<organism evidence="1 2">
    <name type="scientific">Pangasius djambal</name>
    <dbReference type="NCBI Taxonomy" id="1691987"/>
    <lineage>
        <taxon>Eukaryota</taxon>
        <taxon>Metazoa</taxon>
        <taxon>Chordata</taxon>
        <taxon>Craniata</taxon>
        <taxon>Vertebrata</taxon>
        <taxon>Euteleostomi</taxon>
        <taxon>Actinopterygii</taxon>
        <taxon>Neopterygii</taxon>
        <taxon>Teleostei</taxon>
        <taxon>Ostariophysi</taxon>
        <taxon>Siluriformes</taxon>
        <taxon>Pangasiidae</taxon>
        <taxon>Pangasius</taxon>
    </lineage>
</organism>
<proteinExistence type="predicted"/>
<reference evidence="1" key="1">
    <citation type="submission" date="2020-02" db="EMBL/GenBank/DDBJ databases">
        <title>Genome sequencing of the panga catfish, Pangasius djambal.</title>
        <authorList>
            <person name="Wen M."/>
            <person name="Zahm M."/>
            <person name="Roques C."/>
            <person name="Cabau C."/>
            <person name="Klopp C."/>
            <person name="Donnadieu C."/>
            <person name="Jouanno E."/>
            <person name="Avarre J.-C."/>
            <person name="Campet M."/>
            <person name="Ha T."/>
            <person name="Dugue R."/>
            <person name="Lampietro C."/>
            <person name="Louis A."/>
            <person name="Herpin A."/>
            <person name="Echchiki A."/>
            <person name="Berthelot C."/>
            <person name="Parey E."/>
            <person name="Roest-Crollius H."/>
            <person name="Braasch I."/>
            <person name="Postlethwait J.H."/>
            <person name="Bobe J."/>
            <person name="Montfort J."/>
            <person name="Bouchez O."/>
            <person name="Begum T."/>
            <person name="Schartl M."/>
            <person name="Gustiano R."/>
            <person name="Guiguen Y."/>
        </authorList>
    </citation>
    <scope>NUCLEOTIDE SEQUENCE</scope>
    <source>
        <strain evidence="1">Pdj_M5554</strain>
    </source>
</reference>
<keyword evidence="2" id="KW-1185">Reference proteome</keyword>
<evidence type="ECO:0000313" key="2">
    <source>
        <dbReference type="Proteomes" id="UP000830395"/>
    </source>
</evidence>
<dbReference type="EMBL" id="CM040986">
    <property type="protein sequence ID" value="MCJ8738787.1"/>
    <property type="molecule type" value="Genomic_DNA"/>
</dbReference>
<name>A0ACC5YTW7_9TELE</name>
<dbReference type="Proteomes" id="UP000830395">
    <property type="component" value="Chromosome 12"/>
</dbReference>